<dbReference type="PANTHER" id="PTHR43566">
    <property type="entry name" value="CONSERVED PROTEIN"/>
    <property type="match status" value="1"/>
</dbReference>
<dbReference type="InterPro" id="IPR027417">
    <property type="entry name" value="P-loop_NTPase"/>
</dbReference>
<evidence type="ECO:0000313" key="2">
    <source>
        <dbReference type="EMBL" id="PIS15864.1"/>
    </source>
</evidence>
<dbReference type="SMART" id="SM00382">
    <property type="entry name" value="AAA"/>
    <property type="match status" value="1"/>
</dbReference>
<dbReference type="EMBL" id="PEZG01000031">
    <property type="protein sequence ID" value="PIS15864.1"/>
    <property type="molecule type" value="Genomic_DNA"/>
</dbReference>
<gene>
    <name evidence="2" type="ORF">COT62_01445</name>
</gene>
<dbReference type="PANTHER" id="PTHR43566:SF1">
    <property type="entry name" value="AAA+ ATPASE DOMAIN-CONTAINING PROTEIN"/>
    <property type="match status" value="1"/>
</dbReference>
<dbReference type="AlphaFoldDB" id="A0A2H0WT64"/>
<organism evidence="2 3">
    <name type="scientific">Candidatus Roizmanbacteria bacterium CG09_land_8_20_14_0_10_41_9</name>
    <dbReference type="NCBI Taxonomy" id="1974850"/>
    <lineage>
        <taxon>Bacteria</taxon>
        <taxon>Candidatus Roizmaniibacteriota</taxon>
    </lineage>
</organism>
<protein>
    <submittedName>
        <fullName evidence="2">ATPase</fullName>
    </submittedName>
</protein>
<proteinExistence type="predicted"/>
<evidence type="ECO:0000259" key="1">
    <source>
        <dbReference type="SMART" id="SM00382"/>
    </source>
</evidence>
<dbReference type="Pfam" id="PF13173">
    <property type="entry name" value="AAA_14"/>
    <property type="match status" value="1"/>
</dbReference>
<name>A0A2H0WT64_9BACT</name>
<dbReference type="Gene3D" id="3.40.50.300">
    <property type="entry name" value="P-loop containing nucleotide triphosphate hydrolases"/>
    <property type="match status" value="1"/>
</dbReference>
<dbReference type="SUPFAM" id="SSF52540">
    <property type="entry name" value="P-loop containing nucleoside triphosphate hydrolases"/>
    <property type="match status" value="1"/>
</dbReference>
<sequence length="424" mass="49231">MIKRYLFQSLQNHLEKKEITFIAGPRQAGKTTLMMLLKEQLEKQGKKTVFLNLDIESDRQFFISQGQLIRKIALEIGDKEGYVFMDEIQRKEDAGVFLKGLYDMNLPYKFIVSGSGSVELKEHIHESLAGRKRMFELTTVTFMEFVDFKTDYKYEGKLFEFFALEKERTRGLFEEYLNFGGYPRVVLEETREEKRKVIAELYQSYVERDIAYLLGVQKTEDFTALVKIMASQIGSLVNISELSGTLGLSVATIKNYLWYMQKTYLLEKVTPFFRNVRKEITKSPMYYFYDLGMRNYTLGTFGNAVLTGEVGHLFENFIFNILKEKIKDTASQIHFWRTKDKGEVDFILSSGLKVIPIEVKYSQLKNPETTRSFQSFLSKYSSPKGYIIHLGTKMVDKIAGATVYFLPYYELLSPSSSLDFFTMA</sequence>
<feature type="domain" description="AAA+ ATPase" evidence="1">
    <location>
        <begin position="16"/>
        <end position="147"/>
    </location>
</feature>
<dbReference type="Pfam" id="PF13635">
    <property type="entry name" value="DUF4143"/>
    <property type="match status" value="1"/>
</dbReference>
<dbReference type="Proteomes" id="UP000231198">
    <property type="component" value="Unassembled WGS sequence"/>
</dbReference>
<reference evidence="3" key="1">
    <citation type="submission" date="2017-09" db="EMBL/GenBank/DDBJ databases">
        <title>Depth-based differentiation of microbial function through sediment-hosted aquifers and enrichment of novel symbionts in the deep terrestrial subsurface.</title>
        <authorList>
            <person name="Probst A.J."/>
            <person name="Ladd B."/>
            <person name="Jarett J.K."/>
            <person name="Geller-Mcgrath D.E."/>
            <person name="Sieber C.M.K."/>
            <person name="Emerson J.B."/>
            <person name="Anantharaman K."/>
            <person name="Thomas B.C."/>
            <person name="Malmstrom R."/>
            <person name="Stieglmeier M."/>
            <person name="Klingl A."/>
            <person name="Woyke T."/>
            <person name="Ryan C.M."/>
            <person name="Banfield J.F."/>
        </authorList>
    </citation>
    <scope>NUCLEOTIDE SEQUENCE [LARGE SCALE GENOMIC DNA]</scope>
</reference>
<dbReference type="InterPro" id="IPR041682">
    <property type="entry name" value="AAA_14"/>
</dbReference>
<evidence type="ECO:0000313" key="3">
    <source>
        <dbReference type="Proteomes" id="UP000231198"/>
    </source>
</evidence>
<accession>A0A2H0WT64</accession>
<dbReference type="InterPro" id="IPR003593">
    <property type="entry name" value="AAA+_ATPase"/>
</dbReference>
<dbReference type="InterPro" id="IPR025420">
    <property type="entry name" value="DUF4143"/>
</dbReference>
<comment type="caution">
    <text evidence="2">The sequence shown here is derived from an EMBL/GenBank/DDBJ whole genome shotgun (WGS) entry which is preliminary data.</text>
</comment>